<dbReference type="AlphaFoldDB" id="A0A2P2BUX9"/>
<comment type="subcellular location">
    <subcellularLocation>
        <location evidence="1">Cell membrane</location>
        <topology evidence="1">Multi-pass membrane protein</topology>
    </subcellularLocation>
</comment>
<accession>A0A2P2BUX9</accession>
<keyword evidence="8" id="KW-1185">Reference proteome</keyword>
<dbReference type="NCBIfam" id="TIGR00765">
    <property type="entry name" value="yihY_not_rbn"/>
    <property type="match status" value="1"/>
</dbReference>
<keyword evidence="4 6" id="KW-1133">Transmembrane helix</keyword>
<keyword evidence="2" id="KW-1003">Cell membrane</keyword>
<dbReference type="Proteomes" id="UP000245695">
    <property type="component" value="Chromosome 1"/>
</dbReference>
<evidence type="ECO:0000256" key="4">
    <source>
        <dbReference type="ARBA" id="ARBA00022989"/>
    </source>
</evidence>
<feature type="transmembrane region" description="Helical" evidence="6">
    <location>
        <begin position="28"/>
        <end position="51"/>
    </location>
</feature>
<protein>
    <submittedName>
        <fullName evidence="7">YihY protein</fullName>
    </submittedName>
</protein>
<organism evidence="7 8">
    <name type="scientific">Romboutsia hominis</name>
    <dbReference type="NCBI Taxonomy" id="1507512"/>
    <lineage>
        <taxon>Bacteria</taxon>
        <taxon>Bacillati</taxon>
        <taxon>Bacillota</taxon>
        <taxon>Clostridia</taxon>
        <taxon>Peptostreptococcales</taxon>
        <taxon>Peptostreptococcaceae</taxon>
        <taxon>Romboutsia</taxon>
    </lineage>
</organism>
<keyword evidence="3 6" id="KW-0812">Transmembrane</keyword>
<keyword evidence="5 6" id="KW-0472">Membrane</keyword>
<dbReference type="PANTHER" id="PTHR30213">
    <property type="entry name" value="INNER MEMBRANE PROTEIN YHJD"/>
    <property type="match status" value="1"/>
</dbReference>
<evidence type="ECO:0000256" key="5">
    <source>
        <dbReference type="ARBA" id="ARBA00023136"/>
    </source>
</evidence>
<reference evidence="7 8" key="1">
    <citation type="submission" date="2014-09" db="EMBL/GenBank/DDBJ databases">
        <authorList>
            <person name="Hornung B.V."/>
        </authorList>
    </citation>
    <scope>NUCLEOTIDE SEQUENCE [LARGE SCALE GENOMIC DNA]</scope>
    <source>
        <strain evidence="7 8">FRIFI</strain>
    </source>
</reference>
<dbReference type="InterPro" id="IPR017039">
    <property type="entry name" value="Virul_fac_BrkB"/>
</dbReference>
<feature type="transmembrane region" description="Helical" evidence="6">
    <location>
        <begin position="86"/>
        <end position="104"/>
    </location>
</feature>
<gene>
    <name evidence="7" type="ORF">FRIFI_1278</name>
</gene>
<proteinExistence type="predicted"/>
<evidence type="ECO:0000313" key="7">
    <source>
        <dbReference type="EMBL" id="CEI72814.1"/>
    </source>
</evidence>
<feature type="transmembrane region" description="Helical" evidence="6">
    <location>
        <begin position="203"/>
        <end position="222"/>
    </location>
</feature>
<dbReference type="PANTHER" id="PTHR30213:SF0">
    <property type="entry name" value="UPF0761 MEMBRANE PROTEIN YIHY"/>
    <property type="match status" value="1"/>
</dbReference>
<evidence type="ECO:0000256" key="1">
    <source>
        <dbReference type="ARBA" id="ARBA00004651"/>
    </source>
</evidence>
<dbReference type="GO" id="GO:0005886">
    <property type="term" value="C:plasma membrane"/>
    <property type="evidence" value="ECO:0007669"/>
    <property type="project" value="UniProtKB-SubCell"/>
</dbReference>
<dbReference type="Pfam" id="PF03631">
    <property type="entry name" value="Virul_fac_BrkB"/>
    <property type="match status" value="1"/>
</dbReference>
<evidence type="ECO:0000256" key="3">
    <source>
        <dbReference type="ARBA" id="ARBA00022692"/>
    </source>
</evidence>
<name>A0A2P2BUX9_9FIRM</name>
<feature type="transmembrane region" description="Helical" evidence="6">
    <location>
        <begin position="234"/>
        <end position="260"/>
    </location>
</feature>
<evidence type="ECO:0000313" key="8">
    <source>
        <dbReference type="Proteomes" id="UP000245695"/>
    </source>
</evidence>
<dbReference type="RefSeq" id="WP_092925946.1">
    <property type="nucleotide sequence ID" value="NZ_FJTZ01000012.1"/>
</dbReference>
<feature type="transmembrane region" description="Helical" evidence="6">
    <location>
        <begin position="125"/>
        <end position="149"/>
    </location>
</feature>
<evidence type="ECO:0000256" key="6">
    <source>
        <dbReference type="SAM" id="Phobius"/>
    </source>
</evidence>
<dbReference type="EMBL" id="LN650648">
    <property type="protein sequence ID" value="CEI72814.1"/>
    <property type="molecule type" value="Genomic_DNA"/>
</dbReference>
<feature type="transmembrane region" description="Helical" evidence="6">
    <location>
        <begin position="169"/>
        <end position="191"/>
    </location>
</feature>
<sequence length="281" mass="32669">MKKIDKIIDVFRNSNYTEINSKAAEMSFYLLLSLFPFLMFTISTIAYMPVIQINKYILLFEHMMPESAFNMISAIIYSAMKNKSKNFIITSFLLTMWTSSRAVRAMIRGANKSYKVEETRSFIKVFFISILSTITLLFLIFSSMVFLVYGEKIGYFIFGLIGLDKIFMYIWDILRYTIGILTLVIILISIYRYSPNKKVKMSEATPGAIISTLGWILVSLGYSYYSNYYANYEVIYGSIGGIIVLITWIYLSSWAILIGIEINAKIYLRRNIYKYKFNEKI</sequence>
<dbReference type="KEGG" id="rhom:FRIFI_1278"/>
<dbReference type="PIRSF" id="PIRSF035875">
    <property type="entry name" value="RNase_BN"/>
    <property type="match status" value="1"/>
</dbReference>
<evidence type="ECO:0000256" key="2">
    <source>
        <dbReference type="ARBA" id="ARBA00022475"/>
    </source>
</evidence>